<dbReference type="EMBL" id="KQ965766">
    <property type="protein sequence ID" value="KXS14888.1"/>
    <property type="molecule type" value="Genomic_DNA"/>
</dbReference>
<keyword evidence="4" id="KW-1185">Reference proteome</keyword>
<evidence type="ECO:0000313" key="3">
    <source>
        <dbReference type="EMBL" id="KXS14888.1"/>
    </source>
</evidence>
<keyword evidence="1" id="KW-0067">ATP-binding</keyword>
<organism evidence="3 4">
    <name type="scientific">Gonapodya prolifera (strain JEL478)</name>
    <name type="common">Monoblepharis prolifera</name>
    <dbReference type="NCBI Taxonomy" id="1344416"/>
    <lineage>
        <taxon>Eukaryota</taxon>
        <taxon>Fungi</taxon>
        <taxon>Fungi incertae sedis</taxon>
        <taxon>Chytridiomycota</taxon>
        <taxon>Chytridiomycota incertae sedis</taxon>
        <taxon>Monoblepharidomycetes</taxon>
        <taxon>Monoblepharidales</taxon>
        <taxon>Gonapodyaceae</taxon>
        <taxon>Gonapodya</taxon>
    </lineage>
</organism>
<dbReference type="InterPro" id="IPR011009">
    <property type="entry name" value="Kinase-like_dom_sf"/>
</dbReference>
<dbReference type="SUPFAM" id="SSF56112">
    <property type="entry name" value="Protein kinase-like (PK-like)"/>
    <property type="match status" value="1"/>
</dbReference>
<accession>A0A139ADQ4</accession>
<sequence>MDTDPTDAPLIDANVSMDPDSGTSASVQDDTLPGKPRLIVVSNRLPVVIRSTPEQTWNYRMSSGGRALEDVPLSEVLSQNVSNGAQRLLVVSNQLPVTISPTPGGEYPWVGWPGFDEPSLRRPAGNWAEEVISYHNNVLSARRPRSIASSLETYSVDRGTLANSVPKSPVPRDKNLVDDVTGLEEPKGPSRYQTTRVPDFWEVDVKETRCTEKLLGNGGYGRVYEGKWRGIHVALKLVMLAEAQKVNLEQSQHASASSSLDTVAELEMSNIPVATECTLQELKNTRTFVTFNAREEDNGYTRRTRETKHFLSPQ</sequence>
<evidence type="ECO:0000256" key="2">
    <source>
        <dbReference type="SAM" id="MobiDB-lite"/>
    </source>
</evidence>
<dbReference type="Gene3D" id="3.30.200.20">
    <property type="entry name" value="Phosphorylase Kinase, domain 1"/>
    <property type="match status" value="1"/>
</dbReference>
<evidence type="ECO:0000313" key="4">
    <source>
        <dbReference type="Proteomes" id="UP000070544"/>
    </source>
</evidence>
<proteinExistence type="predicted"/>
<dbReference type="PROSITE" id="PS00107">
    <property type="entry name" value="PROTEIN_KINASE_ATP"/>
    <property type="match status" value="1"/>
</dbReference>
<name>A0A139ADQ4_GONPJ</name>
<feature type="region of interest" description="Disordered" evidence="2">
    <location>
        <begin position="1"/>
        <end position="31"/>
    </location>
</feature>
<protein>
    <recommendedName>
        <fullName evidence="5">Protein kinase domain-containing protein</fullName>
    </recommendedName>
</protein>
<dbReference type="Proteomes" id="UP000070544">
    <property type="component" value="Unassembled WGS sequence"/>
</dbReference>
<feature type="binding site" evidence="1">
    <location>
        <position position="236"/>
    </location>
    <ligand>
        <name>ATP</name>
        <dbReference type="ChEBI" id="CHEBI:30616"/>
    </ligand>
</feature>
<gene>
    <name evidence="3" type="ORF">M427DRAFT_57284</name>
</gene>
<reference evidence="3 4" key="1">
    <citation type="journal article" date="2015" name="Genome Biol. Evol.">
        <title>Phylogenomic analyses indicate that early fungi evolved digesting cell walls of algal ancestors of land plants.</title>
        <authorList>
            <person name="Chang Y."/>
            <person name="Wang S."/>
            <person name="Sekimoto S."/>
            <person name="Aerts A.L."/>
            <person name="Choi C."/>
            <person name="Clum A."/>
            <person name="LaButti K.M."/>
            <person name="Lindquist E.A."/>
            <person name="Yee Ngan C."/>
            <person name="Ohm R.A."/>
            <person name="Salamov A.A."/>
            <person name="Grigoriev I.V."/>
            <person name="Spatafora J.W."/>
            <person name="Berbee M.L."/>
        </authorList>
    </citation>
    <scope>NUCLEOTIDE SEQUENCE [LARGE SCALE GENOMIC DNA]</scope>
    <source>
        <strain evidence="3 4">JEL478</strain>
    </source>
</reference>
<keyword evidence="1" id="KW-0547">Nucleotide-binding</keyword>
<feature type="region of interest" description="Disordered" evidence="2">
    <location>
        <begin position="162"/>
        <end position="191"/>
    </location>
</feature>
<dbReference type="AlphaFoldDB" id="A0A139ADQ4"/>
<dbReference type="InterPro" id="IPR017441">
    <property type="entry name" value="Protein_kinase_ATP_BS"/>
</dbReference>
<evidence type="ECO:0000256" key="1">
    <source>
        <dbReference type="PROSITE-ProRule" id="PRU10141"/>
    </source>
</evidence>
<dbReference type="GO" id="GO:0005524">
    <property type="term" value="F:ATP binding"/>
    <property type="evidence" value="ECO:0007669"/>
    <property type="project" value="UniProtKB-UniRule"/>
</dbReference>
<evidence type="ECO:0008006" key="5">
    <source>
        <dbReference type="Google" id="ProtNLM"/>
    </source>
</evidence>